<comment type="caution">
    <text evidence="12">The sequence shown here is derived from an EMBL/GenBank/DDBJ whole genome shotgun (WGS) entry which is preliminary data.</text>
</comment>
<feature type="disulfide bond" evidence="8">
    <location>
        <begin position="178"/>
        <end position="215"/>
    </location>
</feature>
<keyword evidence="5 9" id="KW-1133">Transmembrane helix</keyword>
<evidence type="ECO:0000313" key="12">
    <source>
        <dbReference type="EMBL" id="CAK6972798.1"/>
    </source>
</evidence>
<evidence type="ECO:0000259" key="11">
    <source>
        <dbReference type="Pfam" id="PF01299"/>
    </source>
</evidence>
<keyword evidence="8" id="KW-1015">Disulfide bond</keyword>
<comment type="subcellular location">
    <subcellularLocation>
        <location evidence="1">Endosome membrane</location>
        <topology evidence="1">Single-pass type I membrane protein</topology>
    </subcellularLocation>
    <subcellularLocation>
        <location evidence="8">Lysosome membrane</location>
        <topology evidence="8">Single-pass type I membrane protein</topology>
    </subcellularLocation>
</comment>
<dbReference type="PRINTS" id="PR00336">
    <property type="entry name" value="LYSASSOCTDMP"/>
</dbReference>
<gene>
    <name evidence="12" type="ORF">FSCOSCO3_A024370</name>
</gene>
<keyword evidence="13" id="KW-1185">Reference proteome</keyword>
<keyword evidence="8" id="KW-0458">Lysosome</keyword>
<name>A0AAV1PNB8_SCOSC</name>
<dbReference type="InterPro" id="IPR048528">
    <property type="entry name" value="Lamp2-like_luminal"/>
</dbReference>
<dbReference type="Gene3D" id="2.40.160.110">
    <property type="match status" value="1"/>
</dbReference>
<dbReference type="GO" id="GO:0031902">
    <property type="term" value="C:late endosome membrane"/>
    <property type="evidence" value="ECO:0007669"/>
    <property type="project" value="TreeGrafter"/>
</dbReference>
<evidence type="ECO:0000256" key="3">
    <source>
        <dbReference type="ARBA" id="ARBA00022729"/>
    </source>
</evidence>
<dbReference type="GO" id="GO:0005886">
    <property type="term" value="C:plasma membrane"/>
    <property type="evidence" value="ECO:0007669"/>
    <property type="project" value="TreeGrafter"/>
</dbReference>
<dbReference type="EMBL" id="CAWUFR010000214">
    <property type="protein sequence ID" value="CAK6972798.1"/>
    <property type="molecule type" value="Genomic_DNA"/>
</dbReference>
<evidence type="ECO:0000256" key="6">
    <source>
        <dbReference type="ARBA" id="ARBA00023136"/>
    </source>
</evidence>
<dbReference type="GO" id="GO:0072594">
    <property type="term" value="P:establishment of protein localization to organelle"/>
    <property type="evidence" value="ECO:0007669"/>
    <property type="project" value="TreeGrafter"/>
</dbReference>
<evidence type="ECO:0000256" key="1">
    <source>
        <dbReference type="ARBA" id="ARBA00004530"/>
    </source>
</evidence>
<comment type="caution">
    <text evidence="8">Lacks conserved residue(s) required for the propagation of feature annotation.</text>
</comment>
<proteinExistence type="inferred from homology"/>
<evidence type="ECO:0000256" key="8">
    <source>
        <dbReference type="PROSITE-ProRule" id="PRU00740"/>
    </source>
</evidence>
<feature type="chain" id="PRO_5043640103" evidence="10">
    <location>
        <begin position="24"/>
        <end position="257"/>
    </location>
</feature>
<dbReference type="InterPro" id="IPR002000">
    <property type="entry name" value="Lysosome-assoc_membr_glycop"/>
</dbReference>
<protein>
    <submittedName>
        <fullName evidence="12">Lysosome-associated membrane glycoprotein 3</fullName>
    </submittedName>
</protein>
<dbReference type="Proteomes" id="UP001314229">
    <property type="component" value="Unassembled WGS sequence"/>
</dbReference>
<comment type="similarity">
    <text evidence="8">Belongs to the LAMP family.</text>
</comment>
<reference evidence="12 13" key="1">
    <citation type="submission" date="2024-01" db="EMBL/GenBank/DDBJ databases">
        <authorList>
            <person name="Alioto T."/>
            <person name="Alioto T."/>
            <person name="Gomez Garrido J."/>
        </authorList>
    </citation>
    <scope>NUCLEOTIDE SEQUENCE [LARGE SCALE GENOMIC DNA]</scope>
</reference>
<evidence type="ECO:0000256" key="7">
    <source>
        <dbReference type="ARBA" id="ARBA00023180"/>
    </source>
</evidence>
<evidence type="ECO:0000256" key="9">
    <source>
        <dbReference type="SAM" id="Phobius"/>
    </source>
</evidence>
<keyword evidence="6 8" id="KW-0472">Membrane</keyword>
<organism evidence="12 13">
    <name type="scientific">Scomber scombrus</name>
    <name type="common">Atlantic mackerel</name>
    <name type="synonym">Scomber vernalis</name>
    <dbReference type="NCBI Taxonomy" id="13677"/>
    <lineage>
        <taxon>Eukaryota</taxon>
        <taxon>Metazoa</taxon>
        <taxon>Chordata</taxon>
        <taxon>Craniata</taxon>
        <taxon>Vertebrata</taxon>
        <taxon>Euteleostomi</taxon>
        <taxon>Actinopterygii</taxon>
        <taxon>Neopterygii</taxon>
        <taxon>Teleostei</taxon>
        <taxon>Neoteleostei</taxon>
        <taxon>Acanthomorphata</taxon>
        <taxon>Pelagiaria</taxon>
        <taxon>Scombriformes</taxon>
        <taxon>Scombridae</taxon>
        <taxon>Scomber</taxon>
    </lineage>
</organism>
<dbReference type="Pfam" id="PF01299">
    <property type="entry name" value="Lamp2-like_luminal"/>
    <property type="match status" value="1"/>
</dbReference>
<dbReference type="PANTHER" id="PTHR11506">
    <property type="entry name" value="LYSOSOME-ASSOCIATED MEMBRANE GLYCOPROTEIN"/>
    <property type="match status" value="1"/>
</dbReference>
<keyword evidence="2 8" id="KW-0812">Transmembrane</keyword>
<evidence type="ECO:0000256" key="2">
    <source>
        <dbReference type="ARBA" id="ARBA00022692"/>
    </source>
</evidence>
<feature type="domain" description="Lysosome-associated membrane glycoprotein 2-like luminal" evidence="11">
    <location>
        <begin position="59"/>
        <end position="204"/>
    </location>
</feature>
<evidence type="ECO:0000256" key="10">
    <source>
        <dbReference type="SAM" id="SignalP"/>
    </source>
</evidence>
<dbReference type="GO" id="GO:0005765">
    <property type="term" value="C:lysosomal membrane"/>
    <property type="evidence" value="ECO:0007669"/>
    <property type="project" value="UniProtKB-SubCell"/>
</dbReference>
<feature type="signal peptide" evidence="10">
    <location>
        <begin position="1"/>
        <end position="23"/>
    </location>
</feature>
<evidence type="ECO:0000256" key="4">
    <source>
        <dbReference type="ARBA" id="ARBA00022753"/>
    </source>
</evidence>
<dbReference type="PANTHER" id="PTHR11506:SF30">
    <property type="entry name" value="LYSOSOME-ASSOCIATED MEMBRANE GLYCOPROTEIN 3"/>
    <property type="match status" value="1"/>
</dbReference>
<keyword evidence="3 10" id="KW-0732">Signal</keyword>
<keyword evidence="7" id="KW-0325">Glycoprotein</keyword>
<dbReference type="PROSITE" id="PS51407">
    <property type="entry name" value="LAMP_3"/>
    <property type="match status" value="1"/>
</dbReference>
<accession>A0AAV1PNB8</accession>
<evidence type="ECO:0000313" key="13">
    <source>
        <dbReference type="Proteomes" id="UP001314229"/>
    </source>
</evidence>
<evidence type="ECO:0000256" key="5">
    <source>
        <dbReference type="ARBA" id="ARBA00022989"/>
    </source>
</evidence>
<sequence length="257" mass="28312">MIRSCAGGWCLLFLAAIFPGVHLQGNGRSTQAASHSELPSEAQIYQLPVLWPIETTPFVGTYTVENHAGITCIKATMGVEYIVIEKKKSWYFNLDPSRVITNGLCGEDTAVLFLTLPGYAASLQFTFKKGATLDFYVTDLAAHLSPRPVCLGCANKTYSGSITHDKLFAAGDGQSFKCSSVSLLSTSSELRIKLVRLQVQAFRVPTFLYGQEVDCWTDFYKELIPIIIGATVLTLVLTALLTFLLIKDRHRTGYVRI</sequence>
<dbReference type="AlphaFoldDB" id="A0AAV1PNB8"/>
<keyword evidence="4" id="KW-0967">Endosome</keyword>
<feature type="transmembrane region" description="Helical" evidence="9">
    <location>
        <begin position="223"/>
        <end position="246"/>
    </location>
</feature>